<dbReference type="PANTHER" id="PTHR44757:SF2">
    <property type="entry name" value="BIOFILM ARCHITECTURE MAINTENANCE PROTEIN MBAA"/>
    <property type="match status" value="1"/>
</dbReference>
<dbReference type="Pfam" id="PF00990">
    <property type="entry name" value="GGDEF"/>
    <property type="match status" value="1"/>
</dbReference>
<accession>A0A4Z0YBM9</accession>
<dbReference type="AlphaFoldDB" id="A0A4Z0YBM9"/>
<feature type="domain" description="PAC" evidence="1">
    <location>
        <begin position="84"/>
        <end position="135"/>
    </location>
</feature>
<organism evidence="3 4">
    <name type="scientific">Caproiciproducens galactitolivorans</name>
    <dbReference type="NCBI Taxonomy" id="642589"/>
    <lineage>
        <taxon>Bacteria</taxon>
        <taxon>Bacillati</taxon>
        <taxon>Bacillota</taxon>
        <taxon>Clostridia</taxon>
        <taxon>Eubacteriales</taxon>
        <taxon>Acutalibacteraceae</taxon>
        <taxon>Caproiciproducens</taxon>
    </lineage>
</organism>
<dbReference type="InterPro" id="IPR035965">
    <property type="entry name" value="PAS-like_dom_sf"/>
</dbReference>
<dbReference type="SMART" id="SM00086">
    <property type="entry name" value="PAC"/>
    <property type="match status" value="2"/>
</dbReference>
<dbReference type="CDD" id="cd00130">
    <property type="entry name" value="PAS"/>
    <property type="match status" value="2"/>
</dbReference>
<dbReference type="InterPro" id="IPR029787">
    <property type="entry name" value="Nucleotide_cyclase"/>
</dbReference>
<dbReference type="CDD" id="cd01949">
    <property type="entry name" value="GGDEF"/>
    <property type="match status" value="1"/>
</dbReference>
<dbReference type="Proteomes" id="UP000297714">
    <property type="component" value="Unassembled WGS sequence"/>
</dbReference>
<proteinExistence type="predicted"/>
<dbReference type="Gene3D" id="3.30.450.20">
    <property type="entry name" value="PAS domain"/>
    <property type="match status" value="2"/>
</dbReference>
<dbReference type="InterPro" id="IPR000160">
    <property type="entry name" value="GGDEF_dom"/>
</dbReference>
<dbReference type="RefSeq" id="WP_135657761.1">
    <property type="nucleotide sequence ID" value="NZ_SRMQ01000002.1"/>
</dbReference>
<dbReference type="InterPro" id="IPR013655">
    <property type="entry name" value="PAS_fold_3"/>
</dbReference>
<dbReference type="GO" id="GO:0071111">
    <property type="term" value="F:cyclic-guanylate-specific phosphodiesterase activity"/>
    <property type="evidence" value="ECO:0007669"/>
    <property type="project" value="UniProtKB-EC"/>
</dbReference>
<dbReference type="PROSITE" id="PS50887">
    <property type="entry name" value="GGDEF"/>
    <property type="match status" value="1"/>
</dbReference>
<evidence type="ECO:0000259" key="1">
    <source>
        <dbReference type="PROSITE" id="PS50113"/>
    </source>
</evidence>
<sequence length="444" mass="51425">MPKKSAGEFDLRKIINSLGAGILCCKNDDALTIVYASSPFYEMLGYREGEITALNGQEPNRVLSADQHYDRQDFVRNLSRDGNALVELKLIKKNGHHIWVNCSLRLLVEEDGSELLCGVIQDITVKRRLLNKEREQFEIIRKAKRELAASEERYRIIMEQAADPIMDYNFKTQEIYYSHPFRDRFGTGFSTDGLLDSLCHSNIVFEEDRQRLVDDMYRFMHGEKQKNPDYRFMDVHGNYRWYRVRSTIIRDEKGELSRMIVFFIDIDSQKRENLRLKERAERDLLSGLYNHVTTSRLIDEAICGSGGEDQHALFLIDIDNFKDINDHLGHLLGDEVIEEVSAKLKSQFRGDDIIGRIGGDEFVVFLKNISTMDIKRKAELLQRVFRSIRSERNAKFQISGSIGVSIYPKDGRDYHELFQKADAAMYAVKHNGKNSCCTYSDIEQ</sequence>
<dbReference type="Pfam" id="PF13426">
    <property type="entry name" value="PAS_9"/>
    <property type="match status" value="1"/>
</dbReference>
<dbReference type="PROSITE" id="PS50113">
    <property type="entry name" value="PAC"/>
    <property type="match status" value="2"/>
</dbReference>
<dbReference type="PANTHER" id="PTHR44757">
    <property type="entry name" value="DIGUANYLATE CYCLASE DGCP"/>
    <property type="match status" value="1"/>
</dbReference>
<dbReference type="SMART" id="SM00267">
    <property type="entry name" value="GGDEF"/>
    <property type="match status" value="1"/>
</dbReference>
<dbReference type="Gene3D" id="3.30.70.270">
    <property type="match status" value="1"/>
</dbReference>
<dbReference type="InterPro" id="IPR043128">
    <property type="entry name" value="Rev_trsase/Diguanyl_cyclase"/>
</dbReference>
<comment type="caution">
    <text evidence="3">The sequence shown here is derived from an EMBL/GenBank/DDBJ whole genome shotgun (WGS) entry which is preliminary data.</text>
</comment>
<keyword evidence="4" id="KW-1185">Reference proteome</keyword>
<dbReference type="NCBIfam" id="TIGR00254">
    <property type="entry name" value="GGDEF"/>
    <property type="match status" value="1"/>
</dbReference>
<dbReference type="SUPFAM" id="SSF55073">
    <property type="entry name" value="Nucleotide cyclase"/>
    <property type="match status" value="1"/>
</dbReference>
<dbReference type="InterPro" id="IPR052155">
    <property type="entry name" value="Biofilm_reg_signaling"/>
</dbReference>
<keyword evidence="3" id="KW-0378">Hydrolase</keyword>
<dbReference type="EMBL" id="SRMQ01000002">
    <property type="protein sequence ID" value="TGJ77338.1"/>
    <property type="molecule type" value="Genomic_DNA"/>
</dbReference>
<evidence type="ECO:0000313" key="3">
    <source>
        <dbReference type="EMBL" id="TGJ77338.1"/>
    </source>
</evidence>
<dbReference type="EC" id="3.1.4.52" evidence="3"/>
<dbReference type="SUPFAM" id="SSF55785">
    <property type="entry name" value="PYP-like sensor domain (PAS domain)"/>
    <property type="match status" value="2"/>
</dbReference>
<feature type="domain" description="PAC" evidence="1">
    <location>
        <begin position="226"/>
        <end position="278"/>
    </location>
</feature>
<dbReference type="InterPro" id="IPR001610">
    <property type="entry name" value="PAC"/>
</dbReference>
<dbReference type="OrthoDB" id="9804955at2"/>
<evidence type="ECO:0000313" key="4">
    <source>
        <dbReference type="Proteomes" id="UP000297714"/>
    </source>
</evidence>
<gene>
    <name evidence="3" type="primary">gmr_1</name>
    <name evidence="3" type="ORF">CAGA_07070</name>
</gene>
<dbReference type="NCBIfam" id="TIGR00229">
    <property type="entry name" value="sensory_box"/>
    <property type="match status" value="2"/>
</dbReference>
<reference evidence="3 4" key="1">
    <citation type="submission" date="2019-04" db="EMBL/GenBank/DDBJ databases">
        <authorList>
            <person name="Poehlein A."/>
            <person name="Bengelsdorf F.R."/>
            <person name="Duerre P."/>
            <person name="Daniel R."/>
        </authorList>
    </citation>
    <scope>NUCLEOTIDE SEQUENCE [LARGE SCALE GENOMIC DNA]</scope>
    <source>
        <strain evidence="3 4">BS-1</strain>
    </source>
</reference>
<name>A0A4Z0YBM9_9FIRM</name>
<dbReference type="Pfam" id="PF08447">
    <property type="entry name" value="PAS_3"/>
    <property type="match status" value="1"/>
</dbReference>
<dbReference type="InterPro" id="IPR000700">
    <property type="entry name" value="PAS-assoc_C"/>
</dbReference>
<protein>
    <submittedName>
        <fullName evidence="3">Cyclic di-GMP phosphodiesterase Gmr</fullName>
        <ecNumber evidence="3">3.1.4.52</ecNumber>
    </submittedName>
</protein>
<dbReference type="InterPro" id="IPR000014">
    <property type="entry name" value="PAS"/>
</dbReference>
<evidence type="ECO:0000259" key="2">
    <source>
        <dbReference type="PROSITE" id="PS50887"/>
    </source>
</evidence>
<feature type="domain" description="GGDEF" evidence="2">
    <location>
        <begin position="309"/>
        <end position="441"/>
    </location>
</feature>